<organism evidence="2 3">
    <name type="scientific">Solimonas fluminis</name>
    <dbReference type="NCBI Taxonomy" id="2086571"/>
    <lineage>
        <taxon>Bacteria</taxon>
        <taxon>Pseudomonadati</taxon>
        <taxon>Pseudomonadota</taxon>
        <taxon>Gammaproteobacteria</taxon>
        <taxon>Nevskiales</taxon>
        <taxon>Nevskiaceae</taxon>
        <taxon>Solimonas</taxon>
    </lineage>
</organism>
<dbReference type="Gene3D" id="2.60.40.1080">
    <property type="match status" value="3"/>
</dbReference>
<evidence type="ECO:0000259" key="1">
    <source>
        <dbReference type="SMART" id="SM00635"/>
    </source>
</evidence>
<dbReference type="InterPro" id="IPR003343">
    <property type="entry name" value="Big_2"/>
</dbReference>
<feature type="domain" description="BIG2" evidence="1">
    <location>
        <begin position="50"/>
        <end position="132"/>
    </location>
</feature>
<comment type="caution">
    <text evidence="2">The sequence shown here is derived from an EMBL/GenBank/DDBJ whole genome shotgun (WGS) entry which is preliminary data.</text>
</comment>
<dbReference type="SUPFAM" id="SSF49373">
    <property type="entry name" value="Invasin/intimin cell-adhesion fragments"/>
    <property type="match status" value="1"/>
</dbReference>
<dbReference type="EMBL" id="PSNW01000011">
    <property type="protein sequence ID" value="PPE72547.1"/>
    <property type="molecule type" value="Genomic_DNA"/>
</dbReference>
<dbReference type="RefSeq" id="WP_104231633.1">
    <property type="nucleotide sequence ID" value="NZ_PSNW01000011.1"/>
</dbReference>
<sequence length="783" mass="79506">MRDSVRFFQPRAVLLLAALVLTACGGGGGARSPDLPFPELLSFSVSCAPTPDPLEVNQTSTCAPVAGSCQYREVLASGNTRVVNRDCPAVSWSSSAPSVATISDTGVITGVAAGTATVTGSIDGVAQTVPVRIIEATLVDAQISCAPNSINQGATSQCSVIGQCDYELNGQPVERPCPAAAWSTNLGTINASTGAYTGTAVGTATITAQIGRLTRTTQIAVRETCLQSIVVSTVPAGTTSVIAGNNVVYAATALYRNGTSGPVTSTTTFSSNKPNVGSFPAGVGQSTLSTNPALAAQDVVTVTGTYSGTTEICPGGSTTDNELLTVIPAQLIALCLEPADTNGAFDTCRNDTGACVTAPVQLSIDSKRQLRLRARYEAGAVDRECNVTNAADSSFTSDAPAIASVTNDVTTGRGELTANGEGSTTIKGSAVIAGVRQNANDLTVNVTLNEVLGGNSVTVSAKSLSIPGEPSKFACVGATDLVGGLTDSSRLQGVQRLYAGARFCTPSQRVDGECQTFIDGDTYRDVTNDDGFLAPNEPGNRINWEQSPGYWNGEACVATLPASLPIGGGAPAIVGDNLTPAADYAAGNRAAGQNGVVVGTGNLRLGFACVTAEYTNPRSATNKDLDGMTVLVLPVTNDVLLGSSNDQDATQLCAALESVFMLGGSPNGGSGVVTQVLSAVTEIVNPILQALASGDEPGNTGPIPVDDIVEGLLGALADPLTQTLFATPLGDLVALLDNTVYAPLLCGVDTLLTAILNADPAAIGGAQLCVPEEPTFPFPFAAP</sequence>
<evidence type="ECO:0000313" key="2">
    <source>
        <dbReference type="EMBL" id="PPE72547.1"/>
    </source>
</evidence>
<feature type="domain" description="BIG2" evidence="1">
    <location>
        <begin position="139"/>
        <end position="220"/>
    </location>
</feature>
<dbReference type="AlphaFoldDB" id="A0A2S5TCF7"/>
<protein>
    <recommendedName>
        <fullName evidence="1">BIG2 domain-containing protein</fullName>
    </recommendedName>
</protein>
<proteinExistence type="predicted"/>
<dbReference type="OrthoDB" id="5715313at2"/>
<dbReference type="SMART" id="SM00635">
    <property type="entry name" value="BID_2"/>
    <property type="match status" value="2"/>
</dbReference>
<keyword evidence="3" id="KW-1185">Reference proteome</keyword>
<dbReference type="InterPro" id="IPR008964">
    <property type="entry name" value="Invasin/intimin_cell_adhesion"/>
</dbReference>
<reference evidence="2 3" key="1">
    <citation type="submission" date="2018-02" db="EMBL/GenBank/DDBJ databases">
        <title>Genome sequencing of Solimonas sp. HR-BB.</title>
        <authorList>
            <person name="Lee Y."/>
            <person name="Jeon C.O."/>
        </authorList>
    </citation>
    <scope>NUCLEOTIDE SEQUENCE [LARGE SCALE GENOMIC DNA]</scope>
    <source>
        <strain evidence="2 3">HR-BB</strain>
    </source>
</reference>
<evidence type="ECO:0000313" key="3">
    <source>
        <dbReference type="Proteomes" id="UP000238220"/>
    </source>
</evidence>
<dbReference type="Proteomes" id="UP000238220">
    <property type="component" value="Unassembled WGS sequence"/>
</dbReference>
<name>A0A2S5TCF7_9GAMM</name>
<gene>
    <name evidence="2" type="ORF">C3942_17355</name>
</gene>
<dbReference type="Pfam" id="PF02368">
    <property type="entry name" value="Big_2"/>
    <property type="match status" value="1"/>
</dbReference>
<accession>A0A2S5TCF7</accession>
<dbReference type="PROSITE" id="PS51257">
    <property type="entry name" value="PROKAR_LIPOPROTEIN"/>
    <property type="match status" value="1"/>
</dbReference>